<proteinExistence type="predicted"/>
<gene>
    <name evidence="1" type="ORF">PPERSA_09901</name>
</gene>
<dbReference type="InParanoid" id="A0A0V0QU74"/>
<protein>
    <submittedName>
        <fullName evidence="1">Uncharacterized protein</fullName>
    </submittedName>
</protein>
<dbReference type="Pfam" id="PF13832">
    <property type="entry name" value="zf-HC5HC2H_2"/>
    <property type="match status" value="1"/>
</dbReference>
<accession>A0A0V0QU74</accession>
<keyword evidence="2" id="KW-1185">Reference proteome</keyword>
<evidence type="ECO:0000313" key="2">
    <source>
        <dbReference type="Proteomes" id="UP000054937"/>
    </source>
</evidence>
<name>A0A0V0QU74_PSEPJ</name>
<dbReference type="Proteomes" id="UP000054937">
    <property type="component" value="Unassembled WGS sequence"/>
</dbReference>
<evidence type="ECO:0000313" key="1">
    <source>
        <dbReference type="EMBL" id="KRX05761.1"/>
    </source>
</evidence>
<organism evidence="1 2">
    <name type="scientific">Pseudocohnilembus persalinus</name>
    <name type="common">Ciliate</name>
    <dbReference type="NCBI Taxonomy" id="266149"/>
    <lineage>
        <taxon>Eukaryota</taxon>
        <taxon>Sar</taxon>
        <taxon>Alveolata</taxon>
        <taxon>Ciliophora</taxon>
        <taxon>Intramacronucleata</taxon>
        <taxon>Oligohymenophorea</taxon>
        <taxon>Scuticociliatia</taxon>
        <taxon>Philasterida</taxon>
        <taxon>Pseudocohnilembidae</taxon>
        <taxon>Pseudocohnilembus</taxon>
    </lineage>
</organism>
<dbReference type="EMBL" id="LDAU01000105">
    <property type="protein sequence ID" value="KRX05761.1"/>
    <property type="molecule type" value="Genomic_DNA"/>
</dbReference>
<dbReference type="AlphaFoldDB" id="A0A0V0QU74"/>
<comment type="caution">
    <text evidence="1">The sequence shown here is derived from an EMBL/GenBank/DDBJ whole genome shotgun (WGS) entry which is preliminary data.</text>
</comment>
<sequence length="150" mass="17109">MSSLFQQALQISTGKCRIIYPLICIGCGIKSHMVCSGQDIEYQIATLDEKKIVYYRCQKCISPPPKKKGNKASVITCVCCGNKDGLMKKVQGHNDKWAHIACALFSVNILEIVDYYKMEFKFKSIEENQKMEQEEEENKNENEVCSIQII</sequence>
<reference evidence="1 2" key="1">
    <citation type="journal article" date="2015" name="Sci. Rep.">
        <title>Genome of the facultative scuticociliatosis pathogen Pseudocohnilembus persalinus provides insight into its virulence through horizontal gene transfer.</title>
        <authorList>
            <person name="Xiong J."/>
            <person name="Wang G."/>
            <person name="Cheng J."/>
            <person name="Tian M."/>
            <person name="Pan X."/>
            <person name="Warren A."/>
            <person name="Jiang C."/>
            <person name="Yuan D."/>
            <person name="Miao W."/>
        </authorList>
    </citation>
    <scope>NUCLEOTIDE SEQUENCE [LARGE SCALE GENOMIC DNA]</scope>
    <source>
        <strain evidence="1">36N120E</strain>
    </source>
</reference>